<sequence length="214" mass="23221">MKWIIAIGLLAGSSAWAGLRWEASTQTLKVHPTQIEAMAVFRFSNAGDQLVTLSSVNVTCGCLAPRLDKRTYAPGESGELAVKFDLRNRTGKQHKATVVKTSDGATVSLFIDADIPKSYDIAPIMMTWAGDNPAATKTAKLTNSNKEPIKLLSVASSHKALPAELKTIREGFEYEVVVTRLPAAKNARSVVRITTEPPPGQTEAKTLKFYVHVK</sequence>
<evidence type="ECO:0008006" key="3">
    <source>
        <dbReference type="Google" id="ProtNLM"/>
    </source>
</evidence>
<name>A0A6C2UR06_9BACT</name>
<reference evidence="1 2" key="1">
    <citation type="submission" date="2019-04" db="EMBL/GenBank/DDBJ databases">
        <authorList>
            <person name="Van Vliet M D."/>
        </authorList>
    </citation>
    <scope>NUCLEOTIDE SEQUENCE [LARGE SCALE GENOMIC DNA]</scope>
    <source>
        <strain evidence="1 2">F21</strain>
    </source>
</reference>
<dbReference type="EMBL" id="CAAHFH010000002">
    <property type="protein sequence ID" value="VGO21697.1"/>
    <property type="molecule type" value="Genomic_DNA"/>
</dbReference>
<dbReference type="AlphaFoldDB" id="A0A6C2UR06"/>
<dbReference type="RefSeq" id="WP_136063137.1">
    <property type="nucleotide sequence ID" value="NZ_CAAHFH010000002.1"/>
</dbReference>
<gene>
    <name evidence="1" type="ORF">SCARR_03771</name>
</gene>
<dbReference type="InterPro" id="IPR011467">
    <property type="entry name" value="DUF1573"/>
</dbReference>
<organism evidence="1 2">
    <name type="scientific">Pontiella sulfatireligans</name>
    <dbReference type="NCBI Taxonomy" id="2750658"/>
    <lineage>
        <taxon>Bacteria</taxon>
        <taxon>Pseudomonadati</taxon>
        <taxon>Kiritimatiellota</taxon>
        <taxon>Kiritimatiellia</taxon>
        <taxon>Kiritimatiellales</taxon>
        <taxon>Pontiellaceae</taxon>
        <taxon>Pontiella</taxon>
    </lineage>
</organism>
<dbReference type="Gene3D" id="2.60.40.10">
    <property type="entry name" value="Immunoglobulins"/>
    <property type="match status" value="1"/>
</dbReference>
<dbReference type="InterPro" id="IPR013783">
    <property type="entry name" value="Ig-like_fold"/>
</dbReference>
<proteinExistence type="predicted"/>
<keyword evidence="2" id="KW-1185">Reference proteome</keyword>
<evidence type="ECO:0000313" key="1">
    <source>
        <dbReference type="EMBL" id="VGO21697.1"/>
    </source>
</evidence>
<dbReference type="PANTHER" id="PTHR37833:SF1">
    <property type="entry name" value="SIGNAL PEPTIDE PROTEIN"/>
    <property type="match status" value="1"/>
</dbReference>
<accession>A0A6C2UR06</accession>
<evidence type="ECO:0000313" key="2">
    <source>
        <dbReference type="Proteomes" id="UP000346198"/>
    </source>
</evidence>
<dbReference type="PANTHER" id="PTHR37833">
    <property type="entry name" value="LIPOPROTEIN-RELATED"/>
    <property type="match status" value="1"/>
</dbReference>
<protein>
    <recommendedName>
        <fullName evidence="3">DUF1573 domain-containing protein</fullName>
    </recommendedName>
</protein>
<dbReference type="Pfam" id="PF07610">
    <property type="entry name" value="DUF1573"/>
    <property type="match status" value="1"/>
</dbReference>
<dbReference type="Proteomes" id="UP000346198">
    <property type="component" value="Unassembled WGS sequence"/>
</dbReference>